<feature type="compositionally biased region" description="Acidic residues" evidence="1">
    <location>
        <begin position="34"/>
        <end position="43"/>
    </location>
</feature>
<feature type="region of interest" description="Disordered" evidence="1">
    <location>
        <begin position="1"/>
        <end position="215"/>
    </location>
</feature>
<feature type="compositionally biased region" description="Acidic residues" evidence="1">
    <location>
        <begin position="52"/>
        <end position="76"/>
    </location>
</feature>
<feature type="compositionally biased region" description="Acidic residues" evidence="1">
    <location>
        <begin position="205"/>
        <end position="215"/>
    </location>
</feature>
<gene>
    <name evidence="2" type="ORF">BaRGS_00010837</name>
</gene>
<evidence type="ECO:0000313" key="3">
    <source>
        <dbReference type="Proteomes" id="UP001519460"/>
    </source>
</evidence>
<reference evidence="2 3" key="1">
    <citation type="journal article" date="2023" name="Sci. Data">
        <title>Genome assembly of the Korean intertidal mud-creeper Batillaria attramentaria.</title>
        <authorList>
            <person name="Patra A.K."/>
            <person name="Ho P.T."/>
            <person name="Jun S."/>
            <person name="Lee S.J."/>
            <person name="Kim Y."/>
            <person name="Won Y.J."/>
        </authorList>
    </citation>
    <scope>NUCLEOTIDE SEQUENCE [LARGE SCALE GENOMIC DNA]</scope>
    <source>
        <strain evidence="2">Wonlab-2016</strain>
    </source>
</reference>
<dbReference type="AlphaFoldDB" id="A0ABD0LES4"/>
<dbReference type="EMBL" id="JACVVK020000054">
    <property type="protein sequence ID" value="KAK7497966.1"/>
    <property type="molecule type" value="Genomic_DNA"/>
</dbReference>
<accession>A0ABD0LES4</accession>
<evidence type="ECO:0008006" key="4">
    <source>
        <dbReference type="Google" id="ProtNLM"/>
    </source>
</evidence>
<evidence type="ECO:0000313" key="2">
    <source>
        <dbReference type="EMBL" id="KAK7497966.1"/>
    </source>
</evidence>
<keyword evidence="3" id="KW-1185">Reference proteome</keyword>
<name>A0ABD0LES4_9CAEN</name>
<feature type="compositionally biased region" description="Basic and acidic residues" evidence="1">
    <location>
        <begin position="21"/>
        <end position="33"/>
    </location>
</feature>
<evidence type="ECO:0000256" key="1">
    <source>
        <dbReference type="SAM" id="MobiDB-lite"/>
    </source>
</evidence>
<feature type="compositionally biased region" description="Basic and acidic residues" evidence="1">
    <location>
        <begin position="100"/>
        <end position="123"/>
    </location>
</feature>
<sequence>MPRRLRYHHTESDSDEFETPALREAERVNRENAAEENESDYDEKSESGLGDSPEDEMIDENADNDEVGSDSDDAPEDVGFTSSRETEKKRMQSILQQIRKGRDELKEKRRKKDELFKLQKQDKLAALSKRKLPADILEAVAGKPAKQRKSAKDAETGESQESENDGAKPSSTPAATSDDAGDETGSGASDEEDENASALLGDFVPLEDPDSSAEEGDLAVVALSAEKRKAGPVSHSVADFKQRMLYSGRNNRISSQQLRAAQAKRKARK</sequence>
<comment type="caution">
    <text evidence="2">The sequence shown here is derived from an EMBL/GenBank/DDBJ whole genome shotgun (WGS) entry which is preliminary data.</text>
</comment>
<feature type="region of interest" description="Disordered" evidence="1">
    <location>
        <begin position="248"/>
        <end position="269"/>
    </location>
</feature>
<proteinExistence type="predicted"/>
<protein>
    <recommendedName>
        <fullName evidence="4">INO80 complex subunit B-like conserved region domain-containing protein</fullName>
    </recommendedName>
</protein>
<organism evidence="2 3">
    <name type="scientific">Batillaria attramentaria</name>
    <dbReference type="NCBI Taxonomy" id="370345"/>
    <lineage>
        <taxon>Eukaryota</taxon>
        <taxon>Metazoa</taxon>
        <taxon>Spiralia</taxon>
        <taxon>Lophotrochozoa</taxon>
        <taxon>Mollusca</taxon>
        <taxon>Gastropoda</taxon>
        <taxon>Caenogastropoda</taxon>
        <taxon>Sorbeoconcha</taxon>
        <taxon>Cerithioidea</taxon>
        <taxon>Batillariidae</taxon>
        <taxon>Batillaria</taxon>
    </lineage>
</organism>
<dbReference type="Proteomes" id="UP001519460">
    <property type="component" value="Unassembled WGS sequence"/>
</dbReference>